<dbReference type="GeneID" id="104699423"/>
<evidence type="ECO:0000256" key="2">
    <source>
        <dbReference type="PROSITE-ProRule" id="PRU00708"/>
    </source>
</evidence>
<proteinExistence type="predicted"/>
<dbReference type="PANTHER" id="PTHR47937">
    <property type="entry name" value="PLASTID TRANSCRIPTIONALLY ACTIVE CHROMOSOME 2-LIKE PROTEIN"/>
    <property type="match status" value="1"/>
</dbReference>
<reference evidence="3" key="1">
    <citation type="journal article" date="2014" name="Nat. Commun.">
        <title>The emerging biofuel crop Camelina sativa retains a highly undifferentiated hexaploid genome structure.</title>
        <authorList>
            <person name="Kagale S."/>
            <person name="Koh C."/>
            <person name="Nixon J."/>
            <person name="Bollina V."/>
            <person name="Clarke W.E."/>
            <person name="Tuteja R."/>
            <person name="Spillane C."/>
            <person name="Robinson S.J."/>
            <person name="Links M.G."/>
            <person name="Clarke C."/>
            <person name="Higgins E.E."/>
            <person name="Huebert T."/>
            <person name="Sharpe A.G."/>
            <person name="Parkin I.A."/>
        </authorList>
    </citation>
    <scope>NUCLEOTIDE SEQUENCE [LARGE SCALE GENOMIC DNA]</scope>
    <source>
        <strain evidence="3">cv. DH55</strain>
    </source>
</reference>
<protein>
    <submittedName>
        <fullName evidence="4">Pentatricopeptide repeat-containing protein At1g10270-like</fullName>
    </submittedName>
</protein>
<dbReference type="RefSeq" id="XP_019101983.1">
    <property type="nucleotide sequence ID" value="XM_019246438.1"/>
</dbReference>
<dbReference type="PANTHER" id="PTHR47937:SF3">
    <property type="entry name" value="PENTACOTRIPEPTIDE-REPEAT REGION OF PRORP DOMAIN-CONTAINING PROTEIN"/>
    <property type="match status" value="1"/>
</dbReference>
<gene>
    <name evidence="4" type="primary">LOC104699423</name>
</gene>
<dbReference type="NCBIfam" id="TIGR00756">
    <property type="entry name" value="PPR"/>
    <property type="match status" value="3"/>
</dbReference>
<keyword evidence="1" id="KW-0677">Repeat</keyword>
<accession>A0ABM1RSJ5</accession>
<dbReference type="InterPro" id="IPR052308">
    <property type="entry name" value="PPR_domain-containing"/>
</dbReference>
<keyword evidence="3" id="KW-1185">Reference proteome</keyword>
<dbReference type="SUPFAM" id="SSF81901">
    <property type="entry name" value="HCP-like"/>
    <property type="match status" value="1"/>
</dbReference>
<dbReference type="Pfam" id="PF01535">
    <property type="entry name" value="PPR"/>
    <property type="match status" value="5"/>
</dbReference>
<dbReference type="PROSITE" id="PS51375">
    <property type="entry name" value="PPR"/>
    <property type="match status" value="2"/>
</dbReference>
<name>A0ABM1RSJ5_CAMSA</name>
<reference evidence="4" key="2">
    <citation type="submission" date="2025-08" db="UniProtKB">
        <authorList>
            <consortium name="RefSeq"/>
        </authorList>
    </citation>
    <scope>IDENTIFICATION</scope>
    <source>
        <tissue evidence="4">Leaf</tissue>
    </source>
</reference>
<feature type="repeat" description="PPR" evidence="2">
    <location>
        <begin position="131"/>
        <end position="161"/>
    </location>
</feature>
<dbReference type="Gene3D" id="1.25.40.10">
    <property type="entry name" value="Tetratricopeptide repeat domain"/>
    <property type="match status" value="2"/>
</dbReference>
<dbReference type="Pfam" id="PF13041">
    <property type="entry name" value="PPR_2"/>
    <property type="match status" value="1"/>
</dbReference>
<dbReference type="InterPro" id="IPR011990">
    <property type="entry name" value="TPR-like_helical_dom_sf"/>
</dbReference>
<evidence type="ECO:0000313" key="3">
    <source>
        <dbReference type="Proteomes" id="UP000694864"/>
    </source>
</evidence>
<dbReference type="Proteomes" id="UP000694864">
    <property type="component" value="Chromosome 6"/>
</dbReference>
<dbReference type="InterPro" id="IPR002885">
    <property type="entry name" value="PPR_rpt"/>
</dbReference>
<sequence length="357" mass="40529">MIELCQLDKAAEISRLAVLDRYRSNDSVFISNGIIGAMCGAKRYEEAIALFHYFFNESNVVPNMVSFNHIIKAHFEENRVEEALQLFHHANNRGFDPDHETYRILTKGLVNAGRVHDAVGIVDGADHLLCDSTVYSYLIRGFLDQGNHDKADQLFNRMSEELYDYDDIALVDATFVDYWFRQGNDEKAMEIYNNKDGEKFMSATTGNTLLKILLDNGKKSEAWELFDEMINNTTYDGLLGAKRRTFDSETFNIMVNECFKLGNFTKAMETFVLGASFGASGYSNIIERFCERGMMSEAEGLFEEMCSRKDMVLSSEIPILRSMIKGFVKVGRVDDAQLMLKKMVDASVLKVAIHKAD</sequence>
<feature type="repeat" description="PPR" evidence="2">
    <location>
        <begin position="63"/>
        <end position="97"/>
    </location>
</feature>
<organism evidence="3 4">
    <name type="scientific">Camelina sativa</name>
    <name type="common">False flax</name>
    <name type="synonym">Myagrum sativum</name>
    <dbReference type="NCBI Taxonomy" id="90675"/>
    <lineage>
        <taxon>Eukaryota</taxon>
        <taxon>Viridiplantae</taxon>
        <taxon>Streptophyta</taxon>
        <taxon>Embryophyta</taxon>
        <taxon>Tracheophyta</taxon>
        <taxon>Spermatophyta</taxon>
        <taxon>Magnoliopsida</taxon>
        <taxon>eudicotyledons</taxon>
        <taxon>Gunneridae</taxon>
        <taxon>Pentapetalae</taxon>
        <taxon>rosids</taxon>
        <taxon>malvids</taxon>
        <taxon>Brassicales</taxon>
        <taxon>Brassicaceae</taxon>
        <taxon>Camelineae</taxon>
        <taxon>Camelina</taxon>
    </lineage>
</organism>
<evidence type="ECO:0000313" key="4">
    <source>
        <dbReference type="RefSeq" id="XP_019101983.1"/>
    </source>
</evidence>
<evidence type="ECO:0000256" key="1">
    <source>
        <dbReference type="ARBA" id="ARBA00022737"/>
    </source>
</evidence>